<evidence type="ECO:0000313" key="2">
    <source>
        <dbReference type="EMBL" id="CAK0804830.1"/>
    </source>
</evidence>
<dbReference type="EMBL" id="CAUYUJ010003329">
    <property type="protein sequence ID" value="CAK0804830.1"/>
    <property type="molecule type" value="Genomic_DNA"/>
</dbReference>
<accession>A0ABN9QFS8</accession>
<feature type="region of interest" description="Disordered" evidence="1">
    <location>
        <begin position="75"/>
        <end position="138"/>
    </location>
</feature>
<comment type="caution">
    <text evidence="2">The sequence shown here is derived from an EMBL/GenBank/DDBJ whole genome shotgun (WGS) entry which is preliminary data.</text>
</comment>
<sequence length="352" mass="37031">MEGQPRPGFLSSGVQSRLKVAGLERTAPLQLCGLLTVLLQQRSEESGNDFFAYSSKNTLFFSWVASSRPTLAWAEASSVAPAPRQPSTPRMARGRPRGMGHGGAVPGRGDLGPNADPQACQAEPGDDEASAGLEQPAGAQSASRRLGLAASAVCLAGAGAVLLVAQVKGRPATLRTEAGALVLAEDGAEGEGCYTAHEGDDCFENVRWHMRDLKNHPKWYGDLNLASTFEDFQTWVHSGSPTTCPRPCGKGAAPQQDKKPAAAARAAGTTEQPEELPAEPLEDDDEAGEEDEQDEPARDAAAEAGAAAAEEPRGGRRQRRAAERGRAGAGNAHSGFHRVSDRAFFRRLGSVT</sequence>
<reference evidence="2" key="1">
    <citation type="submission" date="2023-10" db="EMBL/GenBank/DDBJ databases">
        <authorList>
            <person name="Chen Y."/>
            <person name="Shah S."/>
            <person name="Dougan E. K."/>
            <person name="Thang M."/>
            <person name="Chan C."/>
        </authorList>
    </citation>
    <scope>NUCLEOTIDE SEQUENCE [LARGE SCALE GENOMIC DNA]</scope>
</reference>
<evidence type="ECO:0008006" key="4">
    <source>
        <dbReference type="Google" id="ProtNLM"/>
    </source>
</evidence>
<feature type="region of interest" description="Disordered" evidence="1">
    <location>
        <begin position="238"/>
        <end position="352"/>
    </location>
</feature>
<evidence type="ECO:0000256" key="1">
    <source>
        <dbReference type="SAM" id="MobiDB-lite"/>
    </source>
</evidence>
<keyword evidence="3" id="KW-1185">Reference proteome</keyword>
<dbReference type="Proteomes" id="UP001189429">
    <property type="component" value="Unassembled WGS sequence"/>
</dbReference>
<proteinExistence type="predicted"/>
<feature type="compositionally biased region" description="Basic and acidic residues" evidence="1">
    <location>
        <begin position="310"/>
        <end position="326"/>
    </location>
</feature>
<gene>
    <name evidence="2" type="ORF">PCOR1329_LOCUS11513</name>
</gene>
<protein>
    <recommendedName>
        <fullName evidence="4">Sulfhydryl oxidase</fullName>
    </recommendedName>
</protein>
<feature type="compositionally biased region" description="Gly residues" evidence="1">
    <location>
        <begin position="99"/>
        <end position="110"/>
    </location>
</feature>
<evidence type="ECO:0000313" key="3">
    <source>
        <dbReference type="Proteomes" id="UP001189429"/>
    </source>
</evidence>
<name>A0ABN9QFS8_9DINO</name>
<feature type="compositionally biased region" description="Acidic residues" evidence="1">
    <location>
        <begin position="272"/>
        <end position="294"/>
    </location>
</feature>
<organism evidence="2 3">
    <name type="scientific">Prorocentrum cordatum</name>
    <dbReference type="NCBI Taxonomy" id="2364126"/>
    <lineage>
        <taxon>Eukaryota</taxon>
        <taxon>Sar</taxon>
        <taxon>Alveolata</taxon>
        <taxon>Dinophyceae</taxon>
        <taxon>Prorocentrales</taxon>
        <taxon>Prorocentraceae</taxon>
        <taxon>Prorocentrum</taxon>
    </lineage>
</organism>